<dbReference type="PANTHER" id="PTHR12832:SF18">
    <property type="entry name" value="IQ CALMODULIN-BINDING MOTIF DOMAIN PROTEIN (AFU_ORTHOLOGUE AFUA_1G08920)"/>
    <property type="match status" value="1"/>
</dbReference>
<proteinExistence type="inferred from homology"/>
<feature type="compositionally biased region" description="Low complexity" evidence="3">
    <location>
        <begin position="53"/>
        <end position="77"/>
    </location>
</feature>
<comment type="caution">
    <text evidence="4">The sequence shown here is derived from an EMBL/GenBank/DDBJ whole genome shotgun (WGS) entry which is preliminary data.</text>
</comment>
<dbReference type="GO" id="GO:0010737">
    <property type="term" value="P:protein kinase A signaling"/>
    <property type="evidence" value="ECO:0007669"/>
    <property type="project" value="TreeGrafter"/>
</dbReference>
<feature type="region of interest" description="Disordered" evidence="3">
    <location>
        <begin position="1021"/>
        <end position="1043"/>
    </location>
</feature>
<keyword evidence="5" id="KW-1185">Reference proteome</keyword>
<evidence type="ECO:0000313" key="4">
    <source>
        <dbReference type="EMBL" id="OAA57438.1"/>
    </source>
</evidence>
<feature type="compositionally biased region" description="Low complexity" evidence="3">
    <location>
        <begin position="1026"/>
        <end position="1037"/>
    </location>
</feature>
<dbReference type="OrthoDB" id="276323at2759"/>
<reference evidence="4 5" key="1">
    <citation type="journal article" date="2016" name="Genome Biol. Evol.">
        <title>Divergent and convergent evolution of fungal pathogenicity.</title>
        <authorList>
            <person name="Shang Y."/>
            <person name="Xiao G."/>
            <person name="Zheng P."/>
            <person name="Cen K."/>
            <person name="Zhan S."/>
            <person name="Wang C."/>
        </authorList>
    </citation>
    <scope>NUCLEOTIDE SEQUENCE [LARGE SCALE GENOMIC DNA]</scope>
    <source>
        <strain evidence="4 5">RCEF 264</strain>
    </source>
</reference>
<gene>
    <name evidence="4" type="ORF">SPI_07097</name>
</gene>
<evidence type="ECO:0000313" key="5">
    <source>
        <dbReference type="Proteomes" id="UP000076874"/>
    </source>
</evidence>
<feature type="compositionally biased region" description="Low complexity" evidence="3">
    <location>
        <begin position="269"/>
        <end position="278"/>
    </location>
</feature>
<dbReference type="PANTHER" id="PTHR12832">
    <property type="entry name" value="TESTIS-SPECIFIC PROTEIN PBS13 T-COMPLEX 11"/>
    <property type="match status" value="1"/>
</dbReference>
<feature type="region of interest" description="Disordered" evidence="3">
    <location>
        <begin position="1"/>
        <end position="100"/>
    </location>
</feature>
<organism evidence="4 5">
    <name type="scientific">Niveomyces insectorum RCEF 264</name>
    <dbReference type="NCBI Taxonomy" id="1081102"/>
    <lineage>
        <taxon>Eukaryota</taxon>
        <taxon>Fungi</taxon>
        <taxon>Dikarya</taxon>
        <taxon>Ascomycota</taxon>
        <taxon>Pezizomycotina</taxon>
        <taxon>Sordariomycetes</taxon>
        <taxon>Hypocreomycetidae</taxon>
        <taxon>Hypocreales</taxon>
        <taxon>Cordycipitaceae</taxon>
        <taxon>Niveomyces</taxon>
    </lineage>
</organism>
<feature type="compositionally biased region" description="Low complexity" evidence="3">
    <location>
        <begin position="445"/>
        <end position="456"/>
    </location>
</feature>
<dbReference type="EMBL" id="AZHD01000014">
    <property type="protein sequence ID" value="OAA57438.1"/>
    <property type="molecule type" value="Genomic_DNA"/>
</dbReference>
<dbReference type="InterPro" id="IPR008862">
    <property type="entry name" value="Tcp11"/>
</dbReference>
<dbReference type="Pfam" id="PF05794">
    <property type="entry name" value="Tcp11"/>
    <property type="match status" value="1"/>
</dbReference>
<comment type="similarity">
    <text evidence="1">Belongs to the TCP11 family.</text>
</comment>
<protein>
    <submittedName>
        <fullName evidence="4">IQ calmodulin-binding motif domain containing protein</fullName>
    </submittedName>
</protein>
<feature type="coiled-coil region" evidence="2">
    <location>
        <begin position="581"/>
        <end position="608"/>
    </location>
</feature>
<feature type="compositionally biased region" description="Basic and acidic residues" evidence="3">
    <location>
        <begin position="198"/>
        <end position="210"/>
    </location>
</feature>
<feature type="compositionally biased region" description="Polar residues" evidence="3">
    <location>
        <begin position="243"/>
        <end position="254"/>
    </location>
</feature>
<dbReference type="Proteomes" id="UP000076874">
    <property type="component" value="Unassembled WGS sequence"/>
</dbReference>
<evidence type="ECO:0000256" key="2">
    <source>
        <dbReference type="SAM" id="Coils"/>
    </source>
</evidence>
<evidence type="ECO:0000256" key="1">
    <source>
        <dbReference type="ARBA" id="ARBA00010954"/>
    </source>
</evidence>
<sequence length="1214" mass="131010">MDDSADIPDLPNDDLTLPLASDDTETDDDRMAISQPPVRIYTPPPHIAARFYRSAAQARRKSSAASSRRNSISSTHSRSSHGFGLTTAPGGGAPQSKHVAQHLRRASILADRKARLADRAAHAEQVRLRAALAKAAVRDISLSEERAQAAAQAREKNLAEIAASCAEEVKRAKAVAESMKEKREANLQRLRQQIQDRLDEAERRREELRRTSAAGRTRTRGHSVATGRKQVEVLPEVAEGKENASQVDGSPSGPSSATDADHQSDTDTDTSTPALTPDEAAHKILRWWRKNHRRRAIADFQQLGLAMDGVRGTSFEDVVELLGQDKVLLATGKVLRLCGIQEGKTSSVKEIVAIRAFLSAFLILGHPTQVLSNKNGAVDAAAKGGRGSLSTGGRGSSRQSTNAGDVGGNGHGNGGGGGGDGGGSRDKSQLAAGTNNRNDQEQVRTLPTTTVPLSTPIGKDDLANPQLQDLVGKAKDLLICFETILSRLTYANDYTPPSALASELVEAYDGFYDAFIAWKARDASALVDVMIMQFVELDAIWQTVKDSTDASVSDTYRQSIQQNQLLLMVRIKKLAGKEEGKKKIFEAVRKARKAKEEANRQAAAASSEMKPREADHTTIETAMGDLTGEGSSSSHDGGLSSSALSKAAAAAAAIESPAGAASSRATGAASSDAAIAGMLPLHGDASSGARAEAKLRGLRSTSTAERYSSSPLPENRVVVHELVINRKYRVSATQFKQQQASWMEPIFHRMRKTMATNNREEQEEHFYYLLAIAECIRYKLERLTVPGKTMHQFIGELLDTEVARRQFVMGSFSYERFFASIGQLLPKLCAPIRDDEVKELVGTTLHQGDYVDRLQALLSFVDVMLTDHVNFMISVAAPRLLLSATEYETRRFAELVSEQHLEALPAATAAWRSARTKILTETARRDPEGIHHPKSRPTPDQFYMQMLVDVFSQLSPIPRSEMPEMLLLDHARAHKWGAATRRIVTAGAVLLQCKNLLKRDVRLPWKTEAHRVLAVLEKAEKDAATSSSSSSSNSSSSKHQQGLAAAVDATDAAAAAAAARLHDTLGSGTVLDGVMAALESGRSMPPATRAQLRTYVQRTLAASAEVAMARAGPPTNEGDAVPQEPVLRLLLHRLRGYLVARLAAASSAEKVRQTNTAGERLASLGLAEFAERVREMVEEVARVGAVDRETHGTFWETVSSAAEAADAAEATASA</sequence>
<feature type="compositionally biased region" description="Gly residues" evidence="3">
    <location>
        <begin position="405"/>
        <end position="422"/>
    </location>
</feature>
<accession>A0A167Q9S8</accession>
<evidence type="ECO:0000256" key="3">
    <source>
        <dbReference type="SAM" id="MobiDB-lite"/>
    </source>
</evidence>
<feature type="compositionally biased region" description="Low complexity" evidence="3">
    <location>
        <begin position="7"/>
        <end position="19"/>
    </location>
</feature>
<dbReference type="AlphaFoldDB" id="A0A167Q9S8"/>
<name>A0A167Q9S8_9HYPO</name>
<feature type="region of interest" description="Disordered" evidence="3">
    <location>
        <begin position="381"/>
        <end position="457"/>
    </location>
</feature>
<keyword evidence="2" id="KW-0175">Coiled coil</keyword>
<dbReference type="STRING" id="1081102.A0A167Q9S8"/>
<feature type="compositionally biased region" description="Gly residues" evidence="3">
    <location>
        <begin position="384"/>
        <end position="395"/>
    </location>
</feature>
<feature type="region of interest" description="Disordered" evidence="3">
    <location>
        <begin position="198"/>
        <end position="278"/>
    </location>
</feature>